<evidence type="ECO:0000256" key="1">
    <source>
        <dbReference type="SAM" id="MobiDB-lite"/>
    </source>
</evidence>
<gene>
    <name evidence="3" type="ORF">SNE40_004029</name>
</gene>
<sequence length="274" mass="31586">MSRCTAPFLFLLLLVALLQLSSARPKSMTWRLLGNLKADDAQDEHYEYEFDDDHGEDRENSSNDVDDEWDDDDDDDESKEAGVEISKALVERGDISSVGDVMGGFDDVYDDDDYEDSDEGDVERGTKVIPFNEYVERGYIYHKTGEVSKSAEDDVGDDAYDVESKEYGDIEHDDYDESKMSHEYYRTNNLINYDEDFDDDEDDYNESNMSHEDSGINNFINDEEYVDDEDDVDDDDDSRSEITSEEEGINNLLDFDEVDFESTKNNVLCFGRWC</sequence>
<name>A0AAN8KFI9_PATCE</name>
<reference evidence="3 4" key="1">
    <citation type="submission" date="2024-01" db="EMBL/GenBank/DDBJ databases">
        <title>The genome of the rayed Mediterranean limpet Patella caerulea (Linnaeus, 1758).</title>
        <authorList>
            <person name="Anh-Thu Weber A."/>
            <person name="Halstead-Nussloch G."/>
        </authorList>
    </citation>
    <scope>NUCLEOTIDE SEQUENCE [LARGE SCALE GENOMIC DNA]</scope>
    <source>
        <strain evidence="3">AATW-2023a</strain>
        <tissue evidence="3">Whole specimen</tissue>
    </source>
</reference>
<feature type="region of interest" description="Disordered" evidence="1">
    <location>
        <begin position="193"/>
        <end position="248"/>
    </location>
</feature>
<evidence type="ECO:0000256" key="2">
    <source>
        <dbReference type="SAM" id="SignalP"/>
    </source>
</evidence>
<feature type="compositionally biased region" description="Acidic residues" evidence="1">
    <location>
        <begin position="221"/>
        <end position="248"/>
    </location>
</feature>
<keyword evidence="2" id="KW-0732">Signal</keyword>
<accession>A0AAN8KFI9</accession>
<evidence type="ECO:0000313" key="4">
    <source>
        <dbReference type="Proteomes" id="UP001347796"/>
    </source>
</evidence>
<feature type="chain" id="PRO_5043045541" evidence="2">
    <location>
        <begin position="24"/>
        <end position="274"/>
    </location>
</feature>
<feature type="region of interest" description="Disordered" evidence="1">
    <location>
        <begin position="45"/>
        <end position="85"/>
    </location>
</feature>
<dbReference type="Proteomes" id="UP001347796">
    <property type="component" value="Unassembled WGS sequence"/>
</dbReference>
<protein>
    <submittedName>
        <fullName evidence="3">Uncharacterized protein</fullName>
    </submittedName>
</protein>
<feature type="compositionally biased region" description="Acidic residues" evidence="1">
    <location>
        <begin position="193"/>
        <end position="205"/>
    </location>
</feature>
<evidence type="ECO:0000313" key="3">
    <source>
        <dbReference type="EMBL" id="KAK6192585.1"/>
    </source>
</evidence>
<proteinExistence type="predicted"/>
<dbReference type="EMBL" id="JAZGQO010000002">
    <property type="protein sequence ID" value="KAK6192585.1"/>
    <property type="molecule type" value="Genomic_DNA"/>
</dbReference>
<comment type="caution">
    <text evidence="3">The sequence shown here is derived from an EMBL/GenBank/DDBJ whole genome shotgun (WGS) entry which is preliminary data.</text>
</comment>
<organism evidence="3 4">
    <name type="scientific">Patella caerulea</name>
    <name type="common">Rayed Mediterranean limpet</name>
    <dbReference type="NCBI Taxonomy" id="87958"/>
    <lineage>
        <taxon>Eukaryota</taxon>
        <taxon>Metazoa</taxon>
        <taxon>Spiralia</taxon>
        <taxon>Lophotrochozoa</taxon>
        <taxon>Mollusca</taxon>
        <taxon>Gastropoda</taxon>
        <taxon>Patellogastropoda</taxon>
        <taxon>Patelloidea</taxon>
        <taxon>Patellidae</taxon>
        <taxon>Patella</taxon>
    </lineage>
</organism>
<feature type="compositionally biased region" description="Acidic residues" evidence="1">
    <location>
        <begin position="64"/>
        <end position="78"/>
    </location>
</feature>
<feature type="signal peptide" evidence="2">
    <location>
        <begin position="1"/>
        <end position="23"/>
    </location>
</feature>
<keyword evidence="4" id="KW-1185">Reference proteome</keyword>
<dbReference type="AlphaFoldDB" id="A0AAN8KFI9"/>